<evidence type="ECO:0000313" key="24">
    <source>
        <dbReference type="Proteomes" id="UP001301388"/>
    </source>
</evidence>
<dbReference type="PROSITE" id="PS50113">
    <property type="entry name" value="PAC"/>
    <property type="match status" value="1"/>
</dbReference>
<dbReference type="InterPro" id="IPR013655">
    <property type="entry name" value="PAS_fold_3"/>
</dbReference>
<dbReference type="Gene3D" id="3.40.50.2300">
    <property type="match status" value="1"/>
</dbReference>
<dbReference type="CDD" id="cd00082">
    <property type="entry name" value="HisKA"/>
    <property type="match status" value="1"/>
</dbReference>
<feature type="compositionally biased region" description="Polar residues" evidence="15">
    <location>
        <begin position="1"/>
        <end position="20"/>
    </location>
</feature>
<evidence type="ECO:0000259" key="22">
    <source>
        <dbReference type="PROSITE" id="PS50885"/>
    </source>
</evidence>
<feature type="transmembrane region" description="Helical" evidence="16">
    <location>
        <begin position="366"/>
        <end position="388"/>
    </location>
</feature>
<dbReference type="Pfam" id="PF08448">
    <property type="entry name" value="PAS_4"/>
    <property type="match status" value="1"/>
</dbReference>
<keyword evidence="8" id="KW-0547">Nucleotide-binding</keyword>
<evidence type="ECO:0000256" key="4">
    <source>
        <dbReference type="ARBA" id="ARBA00022475"/>
    </source>
</evidence>
<dbReference type="Proteomes" id="UP001301388">
    <property type="component" value="Unassembled WGS sequence"/>
</dbReference>
<dbReference type="NCBIfam" id="TIGR00229">
    <property type="entry name" value="sensory_box"/>
    <property type="match status" value="1"/>
</dbReference>
<evidence type="ECO:0000256" key="16">
    <source>
        <dbReference type="SAM" id="Phobius"/>
    </source>
</evidence>
<feature type="domain" description="PAC" evidence="20">
    <location>
        <begin position="539"/>
        <end position="591"/>
    </location>
</feature>
<evidence type="ECO:0000259" key="21">
    <source>
        <dbReference type="PROSITE" id="PS50238"/>
    </source>
</evidence>
<dbReference type="InterPro" id="IPR033479">
    <property type="entry name" value="dCache_1"/>
</dbReference>
<gene>
    <name evidence="23" type="ORF">VB774_07135</name>
</gene>
<keyword evidence="9" id="KW-0418">Kinase</keyword>
<feature type="modified residue" description="4-aspartylphosphate" evidence="14">
    <location>
        <position position="1200"/>
    </location>
</feature>
<dbReference type="InterPro" id="IPR011006">
    <property type="entry name" value="CheY-like_superfamily"/>
</dbReference>
<dbReference type="Pfam" id="PF01590">
    <property type="entry name" value="GAF"/>
    <property type="match status" value="1"/>
</dbReference>
<dbReference type="PROSITE" id="PS50110">
    <property type="entry name" value="RESPONSE_REGULATORY"/>
    <property type="match status" value="1"/>
</dbReference>
<evidence type="ECO:0000259" key="17">
    <source>
        <dbReference type="PROSITE" id="PS50109"/>
    </source>
</evidence>
<dbReference type="PANTHER" id="PTHR45339">
    <property type="entry name" value="HYBRID SIGNAL TRANSDUCTION HISTIDINE KINASE J"/>
    <property type="match status" value="1"/>
</dbReference>
<dbReference type="SUPFAM" id="SSF55785">
    <property type="entry name" value="PYP-like sensor domain (PAS domain)"/>
    <property type="match status" value="2"/>
</dbReference>
<evidence type="ECO:0000256" key="13">
    <source>
        <dbReference type="ARBA" id="ARBA00023136"/>
    </source>
</evidence>
<dbReference type="SUPFAM" id="SSF103190">
    <property type="entry name" value="Sensory domain-like"/>
    <property type="match status" value="1"/>
</dbReference>
<proteinExistence type="predicted"/>
<dbReference type="PANTHER" id="PTHR45339:SF1">
    <property type="entry name" value="HYBRID SIGNAL TRANSDUCTION HISTIDINE KINASE J"/>
    <property type="match status" value="1"/>
</dbReference>
<dbReference type="Pfam" id="PF02518">
    <property type="entry name" value="HATPase_c"/>
    <property type="match status" value="1"/>
</dbReference>
<evidence type="ECO:0000259" key="20">
    <source>
        <dbReference type="PROSITE" id="PS50113"/>
    </source>
</evidence>
<keyword evidence="13 16" id="KW-0472">Membrane</keyword>
<dbReference type="Pfam" id="PF08447">
    <property type="entry name" value="PAS_3"/>
    <property type="match status" value="1"/>
</dbReference>
<dbReference type="CDD" id="cd17546">
    <property type="entry name" value="REC_hyHK_CKI1_RcsC-like"/>
    <property type="match status" value="1"/>
</dbReference>
<dbReference type="Gene3D" id="3.30.450.20">
    <property type="entry name" value="PAS domain"/>
    <property type="match status" value="4"/>
</dbReference>
<feature type="transmembrane region" description="Helical" evidence="16">
    <location>
        <begin position="29"/>
        <end position="51"/>
    </location>
</feature>
<protein>
    <recommendedName>
        <fullName evidence="3">histidine kinase</fullName>
        <ecNumber evidence="3">2.7.13.3</ecNumber>
    </recommendedName>
</protein>
<dbReference type="InterPro" id="IPR036097">
    <property type="entry name" value="HisK_dim/P_sf"/>
</dbReference>
<feature type="domain" description="Rho-GAP" evidence="21">
    <location>
        <begin position="1232"/>
        <end position="1363"/>
    </location>
</feature>
<comment type="subcellular location">
    <subcellularLocation>
        <location evidence="2">Cell membrane</location>
        <topology evidence="2">Multi-pass membrane protein</topology>
    </subcellularLocation>
</comment>
<evidence type="ECO:0000256" key="12">
    <source>
        <dbReference type="ARBA" id="ARBA00023012"/>
    </source>
</evidence>
<evidence type="ECO:0000256" key="8">
    <source>
        <dbReference type="ARBA" id="ARBA00022741"/>
    </source>
</evidence>
<keyword evidence="4" id="KW-1003">Cell membrane</keyword>
<evidence type="ECO:0000259" key="19">
    <source>
        <dbReference type="PROSITE" id="PS50112"/>
    </source>
</evidence>
<dbReference type="SMART" id="SM00091">
    <property type="entry name" value="PAS"/>
    <property type="match status" value="2"/>
</dbReference>
<dbReference type="PROSITE" id="PS50112">
    <property type="entry name" value="PAS"/>
    <property type="match status" value="1"/>
</dbReference>
<dbReference type="InterPro" id="IPR003661">
    <property type="entry name" value="HisK_dim/P_dom"/>
</dbReference>
<evidence type="ECO:0000256" key="15">
    <source>
        <dbReference type="SAM" id="MobiDB-lite"/>
    </source>
</evidence>
<dbReference type="InterPro" id="IPR029151">
    <property type="entry name" value="Sensor-like_sf"/>
</dbReference>
<reference evidence="23 24" key="1">
    <citation type="submission" date="2023-12" db="EMBL/GenBank/DDBJ databases">
        <title>Baltic Sea Cyanobacteria.</title>
        <authorList>
            <person name="Delbaje E."/>
            <person name="Fewer D.P."/>
            <person name="Shishido T.K."/>
        </authorList>
    </citation>
    <scope>NUCLEOTIDE SEQUENCE [LARGE SCALE GENOMIC DNA]</scope>
    <source>
        <strain evidence="23 24">UHCC 0370</strain>
    </source>
</reference>
<evidence type="ECO:0000256" key="7">
    <source>
        <dbReference type="ARBA" id="ARBA00022692"/>
    </source>
</evidence>
<feature type="domain" description="Response regulatory" evidence="18">
    <location>
        <begin position="1151"/>
        <end position="1267"/>
    </location>
</feature>
<dbReference type="CDD" id="cd06225">
    <property type="entry name" value="HAMP"/>
    <property type="match status" value="1"/>
</dbReference>
<dbReference type="PROSITE" id="PS50238">
    <property type="entry name" value="RHOGAP"/>
    <property type="match status" value="1"/>
</dbReference>
<dbReference type="SUPFAM" id="SSF52172">
    <property type="entry name" value="CheY-like"/>
    <property type="match status" value="1"/>
</dbReference>
<evidence type="ECO:0000256" key="9">
    <source>
        <dbReference type="ARBA" id="ARBA00022777"/>
    </source>
</evidence>
<comment type="caution">
    <text evidence="23">The sequence shown here is derived from an EMBL/GenBank/DDBJ whole genome shotgun (WGS) entry which is preliminary data.</text>
</comment>
<evidence type="ECO:0000256" key="14">
    <source>
        <dbReference type="PROSITE-ProRule" id="PRU00169"/>
    </source>
</evidence>
<dbReference type="Pfam" id="PF00072">
    <property type="entry name" value="Response_reg"/>
    <property type="match status" value="1"/>
</dbReference>
<dbReference type="PROSITE" id="PS50885">
    <property type="entry name" value="HAMP"/>
    <property type="match status" value="1"/>
</dbReference>
<organism evidence="23 24">
    <name type="scientific">Pseudanabaena galeata UHCC 0370</name>
    <dbReference type="NCBI Taxonomy" id="3110310"/>
    <lineage>
        <taxon>Bacteria</taxon>
        <taxon>Bacillati</taxon>
        <taxon>Cyanobacteriota</taxon>
        <taxon>Cyanophyceae</taxon>
        <taxon>Pseudanabaenales</taxon>
        <taxon>Pseudanabaenaceae</taxon>
        <taxon>Pseudanabaena</taxon>
    </lineage>
</organism>
<dbReference type="SMART" id="SM00388">
    <property type="entry name" value="HisKA"/>
    <property type="match status" value="1"/>
</dbReference>
<dbReference type="CDD" id="cd00130">
    <property type="entry name" value="PAS"/>
    <property type="match status" value="1"/>
</dbReference>
<evidence type="ECO:0000256" key="10">
    <source>
        <dbReference type="ARBA" id="ARBA00022840"/>
    </source>
</evidence>
<dbReference type="EMBL" id="JAYGIE010000024">
    <property type="protein sequence ID" value="MEA5477391.1"/>
    <property type="molecule type" value="Genomic_DNA"/>
</dbReference>
<keyword evidence="10" id="KW-0067">ATP-binding</keyword>
<dbReference type="InterPro" id="IPR004358">
    <property type="entry name" value="Sig_transdc_His_kin-like_C"/>
</dbReference>
<evidence type="ECO:0000256" key="1">
    <source>
        <dbReference type="ARBA" id="ARBA00000085"/>
    </source>
</evidence>
<dbReference type="Gene3D" id="3.30.565.10">
    <property type="entry name" value="Histidine kinase-like ATPase, C-terminal domain"/>
    <property type="match status" value="1"/>
</dbReference>
<sequence length="1363" mass="154306">MGAFSRNNAMSDRQSSPNPSKSRKLPLKFILIGQFVILIVGISGLMAWLSWQSEQKMIANLVGKLQNEVSDRIKQKLSSYLETPHLINKINADAVRQGTLKTQGKASEIYLWQQIQNFPTVSWIYYGGEKAGGFVGITRLDKQQNPTQSFQLAINVGGFRRYYYNLDAQGNRRELRGKSEFYDARQRPWYQAALQTDQPIWSPIYQDSTLPEQVITASLPVYNADGKRIGVLGADLSLGDISQFLDGLQIGKSGEAFILEPSGLLVASSNGEKPYEPSSDPQKLQRLPVKNIKQPMIRDAVGYLEKQIGSLDNISTEQNFKFSTEGKNIFFKVLPYRDERGINWLIAVVMPESDFMEQIDIKRQNTILLVCLSLAGAIALGVLTTQYINKSLRRLTLASQALANGELDREVPSAAITELNILSQSFNQMATQLKQSFAEFGKINENLELRIQDRVKELQESENKFRNLVSNFSGLVYRCNCDRDWSMEFIGGAVTELTGYLAEEFIANQVRSWTSIIHPEDRETVKRVINESLTCHEPFILEYRIIDSQGTIRWLYEKGQGIFTEEDQLLWIDGAIFDISDRKQVESELLERVHLSILMAEVGSASTQLNTLEEVLQAFVESLWRHMNISFVQIWTINAFGDDLNLQVSTGNYNKSDSDRLSNLIKRERIWSVTQGRFQPLLTDQIVADLSESDRLWLQEQGIVSLVGHPLIVKGKVIGVILMISQFHLDMDVQNIDLIANAIAIGIDHKQSEERLRVTNAEMKALFAAMDEVILVRDRMGRVLKIPQTRRQSVFLDDSKVIGRLPSELFSPEQASLFSGYIQHVLETQQALNVEYLLSLTDQPIWWNASISPIDTETVVWVARDITESKKVEQQLNQAKQAAEAASKAKGQFLASMSHELRTPLNAILGFAQLMVRDTSLKDNHRSYLKIIHDSGEHLLELINDVLDMSKIESGRITLNITSFDLYHLLDTLEKMFRLKVNDKSLQLLFRRSSQVPQWINTDEGKLRQILINLLSNAIKFTNQGSIILSIDIESNSKLESLIQEKTPTILKFTVEDTGEGIPANYLGKIFEAFEQTELGKRTAEGTGLGLPISLKFAQFMGGEITVSSQLGEGSIFRVYLPVNVSASPLPLRQTSDRYIIGLAPHQPEYRLLVVEDRWESRHLLVKILEAVGFKVREAENGAEAIAIWEEWQPHLIWMDMRMPVMDGYEATRQIKTYLKGQATVIIALTASALEEEKAIILSAGCDDFVRKPFREALIFDKLAEYLGVTYLYEDESNRQITDRDTDDLETLAANLKIYLSQMPDSWIRQLHQAATLADNDLISELLKSIPESNTVLIHSLISLVDNFCYNQIMDSSLQAFNK</sequence>
<name>A0ABU5TGK3_9CYAN</name>
<dbReference type="PRINTS" id="PR00344">
    <property type="entry name" value="BCTRLSENSOR"/>
</dbReference>
<comment type="catalytic activity">
    <reaction evidence="1">
        <text>ATP + protein L-histidine = ADP + protein N-phospho-L-histidine.</text>
        <dbReference type="EC" id="2.7.13.3"/>
    </reaction>
</comment>
<dbReference type="CDD" id="cd12913">
    <property type="entry name" value="PDC1_MCP_like"/>
    <property type="match status" value="1"/>
</dbReference>
<dbReference type="InterPro" id="IPR005467">
    <property type="entry name" value="His_kinase_dom"/>
</dbReference>
<dbReference type="InterPro" id="IPR003018">
    <property type="entry name" value="GAF"/>
</dbReference>
<evidence type="ECO:0000259" key="18">
    <source>
        <dbReference type="PROSITE" id="PS50110"/>
    </source>
</evidence>
<feature type="domain" description="HAMP" evidence="22">
    <location>
        <begin position="386"/>
        <end position="438"/>
    </location>
</feature>
<dbReference type="SMART" id="SM00304">
    <property type="entry name" value="HAMP"/>
    <property type="match status" value="1"/>
</dbReference>
<dbReference type="SMART" id="SM00065">
    <property type="entry name" value="GAF"/>
    <property type="match status" value="1"/>
</dbReference>
<dbReference type="Pfam" id="PF02743">
    <property type="entry name" value="dCache_1"/>
    <property type="match status" value="1"/>
</dbReference>
<evidence type="ECO:0000256" key="5">
    <source>
        <dbReference type="ARBA" id="ARBA00022553"/>
    </source>
</evidence>
<dbReference type="RefSeq" id="WP_323260893.1">
    <property type="nucleotide sequence ID" value="NZ_JAYGIE010000024.1"/>
</dbReference>
<feature type="region of interest" description="Disordered" evidence="15">
    <location>
        <begin position="1"/>
        <end position="22"/>
    </location>
</feature>
<feature type="domain" description="Histidine kinase" evidence="17">
    <location>
        <begin position="896"/>
        <end position="1125"/>
    </location>
</feature>
<dbReference type="SMART" id="SM00448">
    <property type="entry name" value="REC"/>
    <property type="match status" value="1"/>
</dbReference>
<evidence type="ECO:0000256" key="3">
    <source>
        <dbReference type="ARBA" id="ARBA00012438"/>
    </source>
</evidence>
<dbReference type="Pfam" id="PF00672">
    <property type="entry name" value="HAMP"/>
    <property type="match status" value="1"/>
</dbReference>
<dbReference type="Gene3D" id="6.10.340.10">
    <property type="match status" value="1"/>
</dbReference>
<dbReference type="InterPro" id="IPR000700">
    <property type="entry name" value="PAS-assoc_C"/>
</dbReference>
<dbReference type="SUPFAM" id="SSF55781">
    <property type="entry name" value="GAF domain-like"/>
    <property type="match status" value="1"/>
</dbReference>
<evidence type="ECO:0000256" key="11">
    <source>
        <dbReference type="ARBA" id="ARBA00022989"/>
    </source>
</evidence>
<dbReference type="InterPro" id="IPR001789">
    <property type="entry name" value="Sig_transdc_resp-reg_receiver"/>
</dbReference>
<dbReference type="InterPro" id="IPR000014">
    <property type="entry name" value="PAS"/>
</dbReference>
<keyword evidence="11 16" id="KW-1133">Transmembrane helix</keyword>
<dbReference type="CDD" id="cd16922">
    <property type="entry name" value="HATPase_EvgS-ArcB-TorS-like"/>
    <property type="match status" value="1"/>
</dbReference>
<dbReference type="Gene3D" id="3.30.450.40">
    <property type="match status" value="1"/>
</dbReference>
<dbReference type="SUPFAM" id="SSF47384">
    <property type="entry name" value="Homodimeric domain of signal transducing histidine kinase"/>
    <property type="match status" value="1"/>
</dbReference>
<keyword evidence="7 16" id="KW-0812">Transmembrane</keyword>
<dbReference type="InterPro" id="IPR029016">
    <property type="entry name" value="GAF-like_dom_sf"/>
</dbReference>
<dbReference type="EC" id="2.7.13.3" evidence="3"/>
<keyword evidence="6" id="KW-0808">Transferase</keyword>
<evidence type="ECO:0000313" key="23">
    <source>
        <dbReference type="EMBL" id="MEA5477391.1"/>
    </source>
</evidence>
<keyword evidence="12" id="KW-0902">Two-component regulatory system</keyword>
<dbReference type="Gene3D" id="1.10.287.130">
    <property type="match status" value="1"/>
</dbReference>
<keyword evidence="24" id="KW-1185">Reference proteome</keyword>
<dbReference type="PROSITE" id="PS50109">
    <property type="entry name" value="HIS_KIN"/>
    <property type="match status" value="1"/>
</dbReference>
<dbReference type="SMART" id="SM00387">
    <property type="entry name" value="HATPase_c"/>
    <property type="match status" value="1"/>
</dbReference>
<accession>A0ABU5TGK3</accession>
<dbReference type="SUPFAM" id="SSF55874">
    <property type="entry name" value="ATPase domain of HSP90 chaperone/DNA topoisomerase II/histidine kinase"/>
    <property type="match status" value="1"/>
</dbReference>
<dbReference type="InterPro" id="IPR003660">
    <property type="entry name" value="HAMP_dom"/>
</dbReference>
<dbReference type="Pfam" id="PF00512">
    <property type="entry name" value="HisKA"/>
    <property type="match status" value="1"/>
</dbReference>
<evidence type="ECO:0000256" key="2">
    <source>
        <dbReference type="ARBA" id="ARBA00004651"/>
    </source>
</evidence>
<dbReference type="InterPro" id="IPR036890">
    <property type="entry name" value="HATPase_C_sf"/>
</dbReference>
<feature type="domain" description="PAS" evidence="19">
    <location>
        <begin position="461"/>
        <end position="536"/>
    </location>
</feature>
<dbReference type="SUPFAM" id="SSF158472">
    <property type="entry name" value="HAMP domain-like"/>
    <property type="match status" value="1"/>
</dbReference>
<dbReference type="InterPro" id="IPR035965">
    <property type="entry name" value="PAS-like_dom_sf"/>
</dbReference>
<dbReference type="InterPro" id="IPR003594">
    <property type="entry name" value="HATPase_dom"/>
</dbReference>
<dbReference type="InterPro" id="IPR013656">
    <property type="entry name" value="PAS_4"/>
</dbReference>
<dbReference type="InterPro" id="IPR000198">
    <property type="entry name" value="RhoGAP_dom"/>
</dbReference>
<keyword evidence="5 14" id="KW-0597">Phosphoprotein</keyword>
<evidence type="ECO:0000256" key="6">
    <source>
        <dbReference type="ARBA" id="ARBA00022679"/>
    </source>
</evidence>